<feature type="compositionally biased region" description="Low complexity" evidence="2">
    <location>
        <begin position="89"/>
        <end position="103"/>
    </location>
</feature>
<accession>A0A0J5X1Y2</accession>
<dbReference type="PATRIC" id="fig|292.27.peg.2971"/>
<organism evidence="3 4">
    <name type="scientific">Burkholderia cepacia</name>
    <name type="common">Pseudomonas cepacia</name>
    <dbReference type="NCBI Taxonomy" id="292"/>
    <lineage>
        <taxon>Bacteria</taxon>
        <taxon>Pseudomonadati</taxon>
        <taxon>Pseudomonadota</taxon>
        <taxon>Betaproteobacteria</taxon>
        <taxon>Burkholderiales</taxon>
        <taxon>Burkholderiaceae</taxon>
        <taxon>Burkholderia</taxon>
        <taxon>Burkholderia cepacia complex</taxon>
    </lineage>
</organism>
<gene>
    <name evidence="3" type="ORF">VL15_15175</name>
</gene>
<evidence type="ECO:0000256" key="1">
    <source>
        <dbReference type="SAM" id="Coils"/>
    </source>
</evidence>
<evidence type="ECO:0000313" key="4">
    <source>
        <dbReference type="Proteomes" id="UP000036338"/>
    </source>
</evidence>
<keyword evidence="1" id="KW-0175">Coiled coil</keyword>
<feature type="coiled-coil region" evidence="1">
    <location>
        <begin position="12"/>
        <end position="47"/>
    </location>
</feature>
<evidence type="ECO:0000256" key="2">
    <source>
        <dbReference type="SAM" id="MobiDB-lite"/>
    </source>
</evidence>
<proteinExistence type="predicted"/>
<protein>
    <submittedName>
        <fullName evidence="3">Uncharacterized protein</fullName>
    </submittedName>
</protein>
<reference evidence="3 4" key="1">
    <citation type="submission" date="2015-05" db="EMBL/GenBank/DDBJ databases">
        <title>Draft genome of Burkholderia cepacia LK29.</title>
        <authorList>
            <person name="Chan X.Y."/>
        </authorList>
    </citation>
    <scope>NUCLEOTIDE SEQUENCE [LARGE SCALE GENOMIC DNA]</scope>
    <source>
        <strain evidence="3 4">LK29</strain>
    </source>
</reference>
<dbReference type="Proteomes" id="UP000036338">
    <property type="component" value="Unassembled WGS sequence"/>
</dbReference>
<feature type="region of interest" description="Disordered" evidence="2">
    <location>
        <begin position="82"/>
        <end position="103"/>
    </location>
</feature>
<name>A0A0J5X1Y2_BURCE</name>
<sequence length="103" mass="11192">MSTESGKTVRKTRSIEDEIARTAAKLKRLQEEQREKIRKDRERNQKEVLDLLRAEGLDAVPAEQWKARLDAVKVALAVSGETVPEDKGAPAAPGAAVAEGASV</sequence>
<comment type="caution">
    <text evidence="3">The sequence shown here is derived from an EMBL/GenBank/DDBJ whole genome shotgun (WGS) entry which is preliminary data.</text>
</comment>
<evidence type="ECO:0000313" key="3">
    <source>
        <dbReference type="EMBL" id="KML57057.1"/>
    </source>
</evidence>
<dbReference type="EMBL" id="LDWR01000024">
    <property type="protein sequence ID" value="KML57057.1"/>
    <property type="molecule type" value="Genomic_DNA"/>
</dbReference>
<dbReference type="AlphaFoldDB" id="A0A0J5X1Y2"/>